<dbReference type="OrthoDB" id="6194196at2"/>
<dbReference type="CDD" id="cd16328">
    <property type="entry name" value="RseA_N"/>
    <property type="match status" value="1"/>
</dbReference>
<accession>A0A6M4MG87</accession>
<evidence type="ECO:0000256" key="8">
    <source>
        <dbReference type="SAM" id="MobiDB-lite"/>
    </source>
</evidence>
<feature type="region of interest" description="Disordered" evidence="8">
    <location>
        <begin position="174"/>
        <end position="197"/>
    </location>
</feature>
<feature type="compositionally biased region" description="Basic and acidic residues" evidence="8">
    <location>
        <begin position="187"/>
        <end position="197"/>
    </location>
</feature>
<evidence type="ECO:0000256" key="6">
    <source>
        <dbReference type="ARBA" id="ARBA00023136"/>
    </source>
</evidence>
<evidence type="ECO:0000256" key="2">
    <source>
        <dbReference type="ARBA" id="ARBA00005837"/>
    </source>
</evidence>
<proteinExistence type="inferred from homology"/>
<dbReference type="GO" id="GO:0016989">
    <property type="term" value="F:sigma factor antagonist activity"/>
    <property type="evidence" value="ECO:0007669"/>
    <property type="project" value="InterPro"/>
</dbReference>
<keyword evidence="3 7" id="KW-1003">Cell membrane</keyword>
<feature type="domain" description="Anti sigma-E protein RseA N-terminal" evidence="9">
    <location>
        <begin position="2"/>
        <end position="77"/>
    </location>
</feature>
<dbReference type="InterPro" id="IPR052383">
    <property type="entry name" value="Anti-sigma-E_RseA-like"/>
</dbReference>
<dbReference type="Pfam" id="PF03872">
    <property type="entry name" value="RseA_N"/>
    <property type="match status" value="1"/>
</dbReference>
<dbReference type="InterPro" id="IPR026279">
    <property type="entry name" value="RseA"/>
</dbReference>
<evidence type="ECO:0000256" key="7">
    <source>
        <dbReference type="PIRNR" id="PIRNR016938"/>
    </source>
</evidence>
<dbReference type="PANTHER" id="PTHR38104">
    <property type="match status" value="1"/>
</dbReference>
<dbReference type="PANTHER" id="PTHR38104:SF1">
    <property type="entry name" value="ANTI-SIGMA-E FACTOR RSEA"/>
    <property type="match status" value="1"/>
</dbReference>
<dbReference type="SUPFAM" id="SSF89069">
    <property type="entry name" value="N-terminal, cytoplasmic domain of anti-sigmaE factor RseA"/>
    <property type="match status" value="1"/>
</dbReference>
<keyword evidence="6 7" id="KW-0472">Membrane</keyword>
<reference evidence="12" key="1">
    <citation type="submission" date="2014-12" db="EMBL/GenBank/DDBJ databases">
        <title>Complete genome sequence of a multi-drug resistant Klebsiella pneumoniae.</title>
        <authorList>
            <person name="Hua X."/>
            <person name="Chen Q."/>
            <person name="Li X."/>
            <person name="Feng Y."/>
            <person name="Ruan Z."/>
            <person name="Yu Y."/>
        </authorList>
    </citation>
    <scope>NUCLEOTIDE SEQUENCE [LARGE SCALE GENOMIC DNA]</scope>
    <source>
        <strain evidence="12">5.12</strain>
    </source>
</reference>
<dbReference type="AlphaFoldDB" id="A0A6M4MG87"/>
<comment type="similarity">
    <text evidence="2 7">Belongs to the RseA family.</text>
</comment>
<keyword evidence="7" id="KW-0997">Cell inner membrane</keyword>
<keyword evidence="5" id="KW-1133">Transmembrane helix</keyword>
<dbReference type="Gene3D" id="1.10.10.880">
    <property type="entry name" value="Anti sigma-E protein RseA, N-terminal domain"/>
    <property type="match status" value="1"/>
</dbReference>
<comment type="subunit">
    <text evidence="7">Interacts 1:1 with ECF RNA polymerase sigma-E (RpoE); this inhibits the interaction of sigma-E with the RNA polymerase catalytic core and leads to a decreased expression of sigma-E-regulated genes. Interacts with RseB.</text>
</comment>
<evidence type="ECO:0000256" key="5">
    <source>
        <dbReference type="ARBA" id="ARBA00022989"/>
    </source>
</evidence>
<keyword evidence="12" id="KW-1185">Reference proteome</keyword>
<dbReference type="KEGG" id="apel:CA267_015715"/>
<protein>
    <recommendedName>
        <fullName evidence="7">Anti-sigma-E factor RseA</fullName>
    </recommendedName>
    <alternativeName>
        <fullName evidence="7">Regulator of SigE</fullName>
    </alternativeName>
    <alternativeName>
        <fullName evidence="7">Sigma-E anti-sigma factor RseA</fullName>
    </alternativeName>
    <alternativeName>
        <fullName evidence="7">Sigma-E factor negative regulatory protein</fullName>
    </alternativeName>
</protein>
<feature type="domain" description="Anti sigma-E protein RseA C-terminal" evidence="10">
    <location>
        <begin position="135"/>
        <end position="176"/>
    </location>
</feature>
<dbReference type="InterPro" id="IPR005572">
    <property type="entry name" value="Anti-sigma_E_RseA_N"/>
</dbReference>
<evidence type="ECO:0000256" key="4">
    <source>
        <dbReference type="ARBA" id="ARBA00022692"/>
    </source>
</evidence>
<name>A0A6M4MG87_9ALTE</name>
<dbReference type="RefSeq" id="WP_075610283.1">
    <property type="nucleotide sequence ID" value="NZ_CP052766.1"/>
</dbReference>
<reference evidence="11 12" key="2">
    <citation type="submission" date="2020-04" db="EMBL/GenBank/DDBJ databases">
        <title>Complete genome sequence of Alteromonas pelagimontana 5.12T.</title>
        <authorList>
            <person name="Sinha R.K."/>
            <person name="Krishnan K.P."/>
            <person name="Kurian J.P."/>
        </authorList>
    </citation>
    <scope>NUCLEOTIDE SEQUENCE [LARGE SCALE GENOMIC DNA]</scope>
    <source>
        <strain evidence="11 12">5.12</strain>
    </source>
</reference>
<keyword evidence="4" id="KW-0812">Transmembrane</keyword>
<evidence type="ECO:0000256" key="3">
    <source>
        <dbReference type="ARBA" id="ARBA00022475"/>
    </source>
</evidence>
<sequence>MMQQQEKLSAFMDGETEGTDIIDAIKNDALLQAKWQRYHVIRSGLRKEASVAPELDLTAQIAAALEQEPAIVAPKKSRWRSLPVIGNVVPFAKQSGQFAVAASVAVAVILGVQQYNQPAPTEPFESLPGRLGPQGGMAPVSLEQTRSLPRNDMEVLLEKKRKVNALIADHEQQVRLKQAEEQSEAAKLNEESDESPK</sequence>
<dbReference type="Proteomes" id="UP000219285">
    <property type="component" value="Chromosome"/>
</dbReference>
<dbReference type="GO" id="GO:0005886">
    <property type="term" value="C:plasma membrane"/>
    <property type="evidence" value="ECO:0007669"/>
    <property type="project" value="UniProtKB-SubCell"/>
</dbReference>
<gene>
    <name evidence="11" type="ORF">CA267_015715</name>
</gene>
<evidence type="ECO:0000259" key="10">
    <source>
        <dbReference type="Pfam" id="PF03873"/>
    </source>
</evidence>
<dbReference type="InterPro" id="IPR005573">
    <property type="entry name" value="Anti-sigma_E_RseA_C"/>
</dbReference>
<dbReference type="InterPro" id="IPR036147">
    <property type="entry name" value="Anti-sigma_E_RseA_N_sf"/>
</dbReference>
<dbReference type="Pfam" id="PF03873">
    <property type="entry name" value="RseA_C"/>
    <property type="match status" value="1"/>
</dbReference>
<dbReference type="PIRSF" id="PIRSF016938">
    <property type="entry name" value="RseA"/>
    <property type="match status" value="1"/>
</dbReference>
<evidence type="ECO:0000313" key="11">
    <source>
        <dbReference type="EMBL" id="QJR82093.1"/>
    </source>
</evidence>
<evidence type="ECO:0000313" key="12">
    <source>
        <dbReference type="Proteomes" id="UP000219285"/>
    </source>
</evidence>
<comment type="subcellular location">
    <subcellularLocation>
        <location evidence="7">Cell inner membrane</location>
    </subcellularLocation>
    <subcellularLocation>
        <location evidence="1">Cell membrane</location>
        <topology evidence="1">Single-pass membrane protein</topology>
    </subcellularLocation>
</comment>
<organism evidence="11 12">
    <name type="scientific">Alteromonas pelagimontana</name>
    <dbReference type="NCBI Taxonomy" id="1858656"/>
    <lineage>
        <taxon>Bacteria</taxon>
        <taxon>Pseudomonadati</taxon>
        <taxon>Pseudomonadota</taxon>
        <taxon>Gammaproteobacteria</taxon>
        <taxon>Alteromonadales</taxon>
        <taxon>Alteromonadaceae</taxon>
        <taxon>Alteromonas/Salinimonas group</taxon>
        <taxon>Alteromonas</taxon>
    </lineage>
</organism>
<evidence type="ECO:0000259" key="9">
    <source>
        <dbReference type="Pfam" id="PF03872"/>
    </source>
</evidence>
<dbReference type="EMBL" id="CP052766">
    <property type="protein sequence ID" value="QJR82093.1"/>
    <property type="molecule type" value="Genomic_DNA"/>
</dbReference>
<comment type="function">
    <text evidence="7">An anti-sigma factor for extracytoplasmic function (ECF) sigma factor sigma-E (RpoE). ECF sigma factors are held in an inactive form by an anti-sigma factor until released by regulated intramembrane proteolysis (RIP). RIP occurs when an extracytoplasmic signal triggers a concerted proteolytic cascade to transmit information and elicit cellular responses. The membrane-spanning regulatory substrate protein is first cut periplasmically (site-1 protease, S1P, DegS), then within the membrane itself (site-2 protease, S2P, RseP), while cytoplasmic proteases finish degrading the anti-sigma factor, liberating sigma-E.</text>
</comment>
<evidence type="ECO:0000256" key="1">
    <source>
        <dbReference type="ARBA" id="ARBA00004162"/>
    </source>
</evidence>